<comment type="caution">
    <text evidence="3">The sequence shown here is derived from an EMBL/GenBank/DDBJ whole genome shotgun (WGS) entry which is preliminary data.</text>
</comment>
<dbReference type="InterPro" id="IPR002822">
    <property type="entry name" value="Ni_insertion"/>
</dbReference>
<accession>A0ABT3Z5T3</accession>
<dbReference type="RefSeq" id="WP_267652745.1">
    <property type="nucleotide sequence ID" value="NZ_JAOVZR010000001.1"/>
</dbReference>
<evidence type="ECO:0000313" key="4">
    <source>
        <dbReference type="Proteomes" id="UP001073227"/>
    </source>
</evidence>
<protein>
    <submittedName>
        <fullName evidence="3">LarC family nickel insertion protein</fullName>
    </submittedName>
</protein>
<keyword evidence="1" id="KW-0533">Nickel</keyword>
<dbReference type="PANTHER" id="PTHR36566">
    <property type="entry name" value="NICKEL INSERTION PROTEIN-RELATED"/>
    <property type="match status" value="1"/>
</dbReference>
<evidence type="ECO:0000313" key="3">
    <source>
        <dbReference type="EMBL" id="MCY0147133.1"/>
    </source>
</evidence>
<keyword evidence="4" id="KW-1185">Reference proteome</keyword>
<evidence type="ECO:0000256" key="2">
    <source>
        <dbReference type="SAM" id="MobiDB-lite"/>
    </source>
</evidence>
<sequence length="387" mass="40786">MRHLHLDPVGGIAGDMFAAALLDLMPELEPAALDIAAALLGSEADVSLDRSAVGGFAGARLKVRCRPGTHARHLPDILAMLEGCDALPKAACAIACDIFTRLAQAEAEVHGKSIDAIHFHEVGAADSILDIALAGYLIDASGAHSWSVGALPLGGGIVNTEHGVMPVPAPATARLLKGFVMCDDRVSGERVTPTGAAILAHLRTMMPAGSGAPAGNRVMGRTGTGFGFRTLPGRPNALRVVELLGADQTGDEQMLLLACEIDDQTGEDLAHGVEIIRATPGVRDVTQIACLGKKGRMAVSLQVLAEPSARDTICAAIFAQTTTLGIREQTVLRHVLPREQTEREGVRVKLAQRGDTVTRKAEFDDIARNSEDHAGREALRRKAEDNE</sequence>
<organism evidence="3 4">
    <name type="scientific">Hoeflea algicola</name>
    <dbReference type="NCBI Taxonomy" id="2983763"/>
    <lineage>
        <taxon>Bacteria</taxon>
        <taxon>Pseudomonadati</taxon>
        <taxon>Pseudomonadota</taxon>
        <taxon>Alphaproteobacteria</taxon>
        <taxon>Hyphomicrobiales</taxon>
        <taxon>Rhizobiaceae</taxon>
        <taxon>Hoeflea</taxon>
    </lineage>
</organism>
<proteinExistence type="predicted"/>
<evidence type="ECO:0000256" key="1">
    <source>
        <dbReference type="ARBA" id="ARBA00022596"/>
    </source>
</evidence>
<name>A0ABT3Z5T3_9HYPH</name>
<dbReference type="Proteomes" id="UP001073227">
    <property type="component" value="Unassembled WGS sequence"/>
</dbReference>
<dbReference type="Gene3D" id="3.30.70.1380">
    <property type="entry name" value="Transcriptional regulatory protein pf0864 domain like"/>
    <property type="match status" value="1"/>
</dbReference>
<dbReference type="Pfam" id="PF01969">
    <property type="entry name" value="Ni_insertion"/>
    <property type="match status" value="1"/>
</dbReference>
<dbReference type="PANTHER" id="PTHR36566:SF1">
    <property type="entry name" value="PYRIDINIUM-3,5-BISTHIOCARBOXYLIC ACID MONONUCLEOTIDE NICKEL INSERTION PROTEIN"/>
    <property type="match status" value="1"/>
</dbReference>
<reference evidence="3" key="1">
    <citation type="submission" date="2022-10" db="EMBL/GenBank/DDBJ databases">
        <title>Hoeflea sp. G2-23, isolated from marine algae.</title>
        <authorList>
            <person name="Kristyanto S."/>
            <person name="Kim J.M."/>
            <person name="Jeon C.O."/>
        </authorList>
    </citation>
    <scope>NUCLEOTIDE SEQUENCE</scope>
    <source>
        <strain evidence="3">G2-23</strain>
    </source>
</reference>
<gene>
    <name evidence="3" type="ORF">OEG84_05240</name>
</gene>
<dbReference type="EMBL" id="JAOVZR010000001">
    <property type="protein sequence ID" value="MCY0147133.1"/>
    <property type="molecule type" value="Genomic_DNA"/>
</dbReference>
<feature type="region of interest" description="Disordered" evidence="2">
    <location>
        <begin position="361"/>
        <end position="387"/>
    </location>
</feature>